<dbReference type="SUPFAM" id="SSF50978">
    <property type="entry name" value="WD40 repeat-like"/>
    <property type="match status" value="1"/>
</dbReference>
<proteinExistence type="predicted"/>
<evidence type="ECO:0000313" key="2">
    <source>
        <dbReference type="Proteomes" id="UP000267251"/>
    </source>
</evidence>
<dbReference type="Gene3D" id="2.130.10.10">
    <property type="entry name" value="YVTN repeat-like/Quinoprotein amine dehydrogenase"/>
    <property type="match status" value="1"/>
</dbReference>
<dbReference type="Proteomes" id="UP000267251">
    <property type="component" value="Unassembled WGS sequence"/>
</dbReference>
<gene>
    <name evidence="1" type="ORF">BJ684DRAFT_21469</name>
</gene>
<keyword evidence="2" id="KW-1185">Reference proteome</keyword>
<dbReference type="OrthoDB" id="7318948at2759"/>
<dbReference type="AlphaFoldDB" id="A0A4P9XZS6"/>
<organism evidence="1 2">
    <name type="scientific">Piptocephalis cylindrospora</name>
    <dbReference type="NCBI Taxonomy" id="1907219"/>
    <lineage>
        <taxon>Eukaryota</taxon>
        <taxon>Fungi</taxon>
        <taxon>Fungi incertae sedis</taxon>
        <taxon>Zoopagomycota</taxon>
        <taxon>Zoopagomycotina</taxon>
        <taxon>Zoopagomycetes</taxon>
        <taxon>Zoopagales</taxon>
        <taxon>Piptocephalidaceae</taxon>
        <taxon>Piptocephalis</taxon>
    </lineage>
</organism>
<protein>
    <recommendedName>
        <fullName evidence="3">Quinon protein alcohol dehydrogenase-like superfamily</fullName>
    </recommendedName>
</protein>
<dbReference type="InterPro" id="IPR036322">
    <property type="entry name" value="WD40_repeat_dom_sf"/>
</dbReference>
<dbReference type="EMBL" id="KZ988557">
    <property type="protein sequence ID" value="RKP11955.1"/>
    <property type="molecule type" value="Genomic_DNA"/>
</dbReference>
<name>A0A4P9XZS6_9FUNG</name>
<evidence type="ECO:0000313" key="1">
    <source>
        <dbReference type="EMBL" id="RKP11955.1"/>
    </source>
</evidence>
<reference evidence="2" key="1">
    <citation type="journal article" date="2018" name="Nat. Microbiol.">
        <title>Leveraging single-cell genomics to expand the fungal tree of life.</title>
        <authorList>
            <person name="Ahrendt S.R."/>
            <person name="Quandt C.A."/>
            <person name="Ciobanu D."/>
            <person name="Clum A."/>
            <person name="Salamov A."/>
            <person name="Andreopoulos B."/>
            <person name="Cheng J.F."/>
            <person name="Woyke T."/>
            <person name="Pelin A."/>
            <person name="Henrissat B."/>
            <person name="Reynolds N.K."/>
            <person name="Benny G.L."/>
            <person name="Smith M.E."/>
            <person name="James T.Y."/>
            <person name="Grigoriev I.V."/>
        </authorList>
    </citation>
    <scope>NUCLEOTIDE SEQUENCE [LARGE SCALE GENOMIC DNA]</scope>
</reference>
<dbReference type="InterPro" id="IPR015943">
    <property type="entry name" value="WD40/YVTN_repeat-like_dom_sf"/>
</dbReference>
<sequence>MSSDSINWDRFHLRRIIRENHGKPIVAIAVHPPSPHMSPPNRENLIATLGGPQYVAPNDIRLTCLTWMPFWPEETDAIIAMGDEKGAVRILSLTRSSELSRLIPDTETPGQVLDVHALRNSAHLLTLHADGVRLWDAFTTTCLDHASFKASRTACAFASHPSTDDIFYLGMRNGDLSTMRIEHLEGTSRLTKGSVLYTASQPIQGIQVSEEHGILAHLVSGKLVLLSDAGDVIKNIPGPKEASLPSLTPQGSHTLIGDQQGALHIISLESGKVDRALRHKRATRAIHASVVMSGGR</sequence>
<evidence type="ECO:0008006" key="3">
    <source>
        <dbReference type="Google" id="ProtNLM"/>
    </source>
</evidence>
<accession>A0A4P9XZS6</accession>